<accession>A0A7T8DV68</accession>
<protein>
    <submittedName>
        <fullName evidence="3">Nodule-specific cysteine-rich peptide G46</fullName>
    </submittedName>
</protein>
<feature type="domain" description="Late nodulin" evidence="2">
    <location>
        <begin position="1"/>
        <end position="56"/>
    </location>
</feature>
<feature type="signal peptide" evidence="1">
    <location>
        <begin position="1"/>
        <end position="28"/>
    </location>
</feature>
<feature type="chain" id="PRO_5031438609" evidence="1">
    <location>
        <begin position="29"/>
        <end position="63"/>
    </location>
</feature>
<dbReference type="GO" id="GO:0046872">
    <property type="term" value="F:metal ion binding"/>
    <property type="evidence" value="ECO:0007669"/>
    <property type="project" value="InterPro"/>
</dbReference>
<reference evidence="3" key="1">
    <citation type="journal article" date="2020" name="Mol. Cell">
        <title>Proteome analysis reveals a significant host-specific response in Rhizobium leguminosarum bv viciae endosymbiotic cells.</title>
        <authorList>
            <person name="Duran D."/>
            <person name="Albareda M."/>
            <person name="Marina A."/>
            <person name="Garcia C."/>
            <person name="Ruiz-Argueso T."/>
            <person name="Palacios J."/>
        </authorList>
    </citation>
    <scope>NUCLEOTIDE SEQUENCE</scope>
    <source>
        <tissue evidence="3">Root nodules</tissue>
    </source>
</reference>
<dbReference type="EMBL" id="MT371144">
    <property type="protein sequence ID" value="QQO74662.1"/>
    <property type="molecule type" value="mRNA"/>
</dbReference>
<organism evidence="3">
    <name type="scientific">Pisum sativum</name>
    <name type="common">Garden pea</name>
    <name type="synonym">Lathyrus oleraceus</name>
    <dbReference type="NCBI Taxonomy" id="3888"/>
    <lineage>
        <taxon>Eukaryota</taxon>
        <taxon>Viridiplantae</taxon>
        <taxon>Streptophyta</taxon>
        <taxon>Embryophyta</taxon>
        <taxon>Tracheophyta</taxon>
        <taxon>Spermatophyta</taxon>
        <taxon>Magnoliopsida</taxon>
        <taxon>eudicotyledons</taxon>
        <taxon>Gunneridae</taxon>
        <taxon>Pentapetalae</taxon>
        <taxon>rosids</taxon>
        <taxon>fabids</taxon>
        <taxon>Fabales</taxon>
        <taxon>Fabaceae</taxon>
        <taxon>Papilionoideae</taxon>
        <taxon>50 kb inversion clade</taxon>
        <taxon>NPAAA clade</taxon>
        <taxon>Hologalegina</taxon>
        <taxon>IRL clade</taxon>
        <taxon>Fabeae</taxon>
        <taxon>Lathyrus</taxon>
    </lineage>
</organism>
<proteinExistence type="evidence at transcript level"/>
<keyword evidence="1" id="KW-0732">Signal</keyword>
<name>A0A7T8DV68_PEA</name>
<dbReference type="AlphaFoldDB" id="A0A7T8DV68"/>
<evidence type="ECO:0000259" key="2">
    <source>
        <dbReference type="Pfam" id="PF07127"/>
    </source>
</evidence>
<sequence>MTKTLEVFFHVVLFISLFFVVKEVDGMAEYIKCEIDHDCPKLFLVSVYKCIDNICRLVRVIPD</sequence>
<evidence type="ECO:0000313" key="3">
    <source>
        <dbReference type="EMBL" id="QQO74662.1"/>
    </source>
</evidence>
<dbReference type="Pfam" id="PF07127">
    <property type="entry name" value="Nodulin_late"/>
    <property type="match status" value="1"/>
</dbReference>
<evidence type="ECO:0000256" key="1">
    <source>
        <dbReference type="SAM" id="SignalP"/>
    </source>
</evidence>
<dbReference type="InterPro" id="IPR009810">
    <property type="entry name" value="Nodulin_late_dom"/>
</dbReference>